<dbReference type="InterPro" id="IPR013221">
    <property type="entry name" value="Mur_ligase_cen"/>
</dbReference>
<feature type="binding site" evidence="15">
    <location>
        <position position="457"/>
    </location>
    <ligand>
        <name>meso-2,6-diaminopimelate</name>
        <dbReference type="ChEBI" id="CHEBI:57791"/>
    </ligand>
</feature>
<keyword evidence="21" id="KW-1185">Reference proteome</keyword>
<dbReference type="GO" id="GO:0009252">
    <property type="term" value="P:peptidoglycan biosynthetic process"/>
    <property type="evidence" value="ECO:0007669"/>
    <property type="project" value="UniProtKB-UniRule"/>
</dbReference>
<keyword evidence="5 15" id="KW-0573">Peptidoglycan synthesis</keyword>
<evidence type="ECO:0000259" key="19">
    <source>
        <dbReference type="Pfam" id="PF08245"/>
    </source>
</evidence>
<evidence type="ECO:0000259" key="18">
    <source>
        <dbReference type="Pfam" id="PF02875"/>
    </source>
</evidence>
<dbReference type="HAMAP" id="MF_00208">
    <property type="entry name" value="MurE"/>
    <property type="match status" value="1"/>
</dbReference>
<evidence type="ECO:0000313" key="21">
    <source>
        <dbReference type="Proteomes" id="UP001145072"/>
    </source>
</evidence>
<evidence type="ECO:0000256" key="7">
    <source>
        <dbReference type="ARBA" id="ARBA00023316"/>
    </source>
</evidence>
<dbReference type="NCBIfam" id="TIGR01085">
    <property type="entry name" value="murE"/>
    <property type="match status" value="1"/>
</dbReference>
<comment type="cofactor">
    <cofactor evidence="15">
        <name>Mg(2+)</name>
        <dbReference type="ChEBI" id="CHEBI:18420"/>
    </cofactor>
</comment>
<dbReference type="NCBIfam" id="NF001126">
    <property type="entry name" value="PRK00139.1-4"/>
    <property type="match status" value="1"/>
</dbReference>
<gene>
    <name evidence="15" type="primary">murE</name>
    <name evidence="20" type="ORF">NC661_09420</name>
</gene>
<evidence type="ECO:0000256" key="13">
    <source>
        <dbReference type="ARBA" id="ARBA00076158"/>
    </source>
</evidence>
<dbReference type="Gene3D" id="3.90.190.20">
    <property type="entry name" value="Mur ligase, C-terminal domain"/>
    <property type="match status" value="1"/>
</dbReference>
<evidence type="ECO:0000256" key="1">
    <source>
        <dbReference type="ARBA" id="ARBA00004752"/>
    </source>
</evidence>
<comment type="catalytic activity">
    <reaction evidence="8 15">
        <text>UDP-N-acetyl-alpha-D-muramoyl-L-alanyl-D-glutamate + meso-2,6-diaminopimelate + ATP = UDP-N-acetyl-alpha-D-muramoyl-L-alanyl-gamma-D-glutamyl-meso-2,6-diaminopimelate + ADP + phosphate + H(+)</text>
        <dbReference type="Rhea" id="RHEA:23676"/>
        <dbReference type="ChEBI" id="CHEBI:15378"/>
        <dbReference type="ChEBI" id="CHEBI:30616"/>
        <dbReference type="ChEBI" id="CHEBI:43474"/>
        <dbReference type="ChEBI" id="CHEBI:57791"/>
        <dbReference type="ChEBI" id="CHEBI:83900"/>
        <dbReference type="ChEBI" id="CHEBI:83905"/>
        <dbReference type="ChEBI" id="CHEBI:456216"/>
        <dbReference type="EC" id="6.3.2.13"/>
    </reaction>
</comment>
<comment type="similarity">
    <text evidence="2 15">Belongs to the MurCDEF family. MurE subfamily.</text>
</comment>
<feature type="binding site" evidence="15">
    <location>
        <begin position="407"/>
        <end position="410"/>
    </location>
    <ligand>
        <name>meso-2,6-diaminopimelate</name>
        <dbReference type="ChEBI" id="CHEBI:57791"/>
    </ligand>
</feature>
<keyword evidence="3 15" id="KW-0132">Cell division</keyword>
<dbReference type="InterPro" id="IPR036565">
    <property type="entry name" value="Mur-like_cat_sf"/>
</dbReference>
<protein>
    <recommendedName>
        <fullName evidence="11 15">UDP-N-acetylmuramoyl-L-alanyl-D-glutamate--2,6-diaminopimelate ligase</fullName>
        <ecNumber evidence="10 15">6.3.2.13</ecNumber>
    </recommendedName>
    <alternativeName>
        <fullName evidence="12 15">Meso-A2pm-adding enzyme</fullName>
    </alternativeName>
    <alternativeName>
        <fullName evidence="13 15">Meso-diaminopimelate-adding enzyme</fullName>
    </alternativeName>
    <alternativeName>
        <fullName evidence="14 15">UDP-MurNAc-L-Ala-D-Glu:meso-diaminopimelate ligase</fullName>
    </alternativeName>
    <alternativeName>
        <fullName evidence="15">UDP-MurNAc-tripeptide synthetase</fullName>
    </alternativeName>
    <alternativeName>
        <fullName evidence="15">UDP-N-acetylmuramyl-tripeptide synthetase</fullName>
    </alternativeName>
</protein>
<evidence type="ECO:0000256" key="14">
    <source>
        <dbReference type="ARBA" id="ARBA00081560"/>
    </source>
</evidence>
<dbReference type="GO" id="GO:0005737">
    <property type="term" value="C:cytoplasm"/>
    <property type="evidence" value="ECO:0007669"/>
    <property type="project" value="UniProtKB-SubCell"/>
</dbReference>
<feature type="short sequence motif" description="Meso-diaminopimelate recognition motif" evidence="15">
    <location>
        <begin position="407"/>
        <end position="410"/>
    </location>
</feature>
<dbReference type="EMBL" id="JAMQJZ010000006">
    <property type="protein sequence ID" value="MDC3420585.1"/>
    <property type="molecule type" value="Genomic_DNA"/>
</dbReference>
<reference evidence="20" key="1">
    <citation type="submission" date="2022-06" db="EMBL/GenBank/DDBJ databases">
        <title>Aquibacillus sp. a new bacterium isolated from soil saline samples.</title>
        <authorList>
            <person name="Galisteo C."/>
            <person name="De La Haba R."/>
            <person name="Sanchez-Porro C."/>
            <person name="Ventosa A."/>
        </authorList>
    </citation>
    <scope>NUCLEOTIDE SEQUENCE</scope>
    <source>
        <strain evidence="20">JCM 12387</strain>
    </source>
</reference>
<dbReference type="InterPro" id="IPR004101">
    <property type="entry name" value="Mur_ligase_C"/>
</dbReference>
<comment type="caution">
    <text evidence="15">Lacks conserved residue(s) required for the propagation of feature annotation.</text>
</comment>
<feature type="binding site" evidence="15">
    <location>
        <position position="383"/>
    </location>
    <ligand>
        <name>meso-2,6-diaminopimelate</name>
        <dbReference type="ChEBI" id="CHEBI:57791"/>
    </ligand>
</feature>
<keyword evidence="15" id="KW-0067">ATP-binding</keyword>
<dbReference type="InterPro" id="IPR000713">
    <property type="entry name" value="Mur_ligase_N"/>
</dbReference>
<feature type="binding site" evidence="15">
    <location>
        <position position="149"/>
    </location>
    <ligand>
        <name>UDP-N-acetyl-alpha-D-muramoyl-L-alanyl-D-glutamate</name>
        <dbReference type="ChEBI" id="CHEBI:83900"/>
    </ligand>
</feature>
<dbReference type="EC" id="6.3.2.13" evidence="10 15"/>
<feature type="binding site" evidence="15">
    <location>
        <position position="461"/>
    </location>
    <ligand>
        <name>meso-2,6-diaminopimelate</name>
        <dbReference type="ChEBI" id="CHEBI:57791"/>
    </ligand>
</feature>
<feature type="domain" description="Mur ligase central" evidence="19">
    <location>
        <begin position="106"/>
        <end position="312"/>
    </location>
</feature>
<evidence type="ECO:0000256" key="11">
    <source>
        <dbReference type="ARBA" id="ARBA00072883"/>
    </source>
</evidence>
<accession>A0A9X3WKY9</accession>
<dbReference type="Gene3D" id="3.40.1190.10">
    <property type="entry name" value="Mur-like, catalytic domain"/>
    <property type="match status" value="1"/>
</dbReference>
<keyword evidence="7 15" id="KW-0961">Cell wall biogenesis/degradation</keyword>
<evidence type="ECO:0000256" key="2">
    <source>
        <dbReference type="ARBA" id="ARBA00005898"/>
    </source>
</evidence>
<dbReference type="Pfam" id="PF08245">
    <property type="entry name" value="Mur_ligase_M"/>
    <property type="match status" value="1"/>
</dbReference>
<evidence type="ECO:0000256" key="5">
    <source>
        <dbReference type="ARBA" id="ARBA00022984"/>
    </source>
</evidence>
<dbReference type="GO" id="GO:0008765">
    <property type="term" value="F:UDP-N-acetylmuramoylalanyl-D-glutamate-2,6-diaminopimelate ligase activity"/>
    <property type="evidence" value="ECO:0007669"/>
    <property type="project" value="UniProtKB-UniRule"/>
</dbReference>
<name>A0A9X3WKY9_9BACI</name>
<dbReference type="RefSeq" id="WP_259872148.1">
    <property type="nucleotide sequence ID" value="NZ_JAMQJZ010000006.1"/>
</dbReference>
<evidence type="ECO:0000256" key="8">
    <source>
        <dbReference type="ARBA" id="ARBA00050251"/>
    </source>
</evidence>
<evidence type="ECO:0000256" key="6">
    <source>
        <dbReference type="ARBA" id="ARBA00023306"/>
    </source>
</evidence>
<keyword evidence="15" id="KW-0547">Nucleotide-binding</keyword>
<feature type="binding site" evidence="15">
    <location>
        <position position="185"/>
    </location>
    <ligand>
        <name>UDP-N-acetyl-alpha-D-muramoyl-L-alanyl-D-glutamate</name>
        <dbReference type="ChEBI" id="CHEBI:83900"/>
    </ligand>
</feature>
<dbReference type="InterPro" id="IPR035911">
    <property type="entry name" value="MurE/MurF_N"/>
</dbReference>
<dbReference type="NCBIfam" id="NF001124">
    <property type="entry name" value="PRK00139.1-2"/>
    <property type="match status" value="1"/>
</dbReference>
<dbReference type="GO" id="GO:0000287">
    <property type="term" value="F:magnesium ion binding"/>
    <property type="evidence" value="ECO:0007669"/>
    <property type="project" value="UniProtKB-UniRule"/>
</dbReference>
<dbReference type="Proteomes" id="UP001145072">
    <property type="component" value="Unassembled WGS sequence"/>
</dbReference>
<evidence type="ECO:0000256" key="10">
    <source>
        <dbReference type="ARBA" id="ARBA00066633"/>
    </source>
</evidence>
<dbReference type="SUPFAM" id="SSF53623">
    <property type="entry name" value="MurD-like peptide ligases, catalytic domain"/>
    <property type="match status" value="1"/>
</dbReference>
<keyword evidence="6 15" id="KW-0131">Cell cycle</keyword>
<comment type="subcellular location">
    <subcellularLocation>
        <location evidence="15 16">Cytoplasm</location>
    </subcellularLocation>
</comment>
<dbReference type="Pfam" id="PF02875">
    <property type="entry name" value="Mur_ligase_C"/>
    <property type="match status" value="1"/>
</dbReference>
<comment type="function">
    <text evidence="9 15">Catalyzes the addition of meso-diaminopimelic acid to the nucleotide precursor UDP-N-acetylmuramoyl-L-alanyl-D-glutamate (UMAG) in the biosynthesis of bacterial cell-wall peptidoglycan.</text>
</comment>
<sequence length="489" mass="54019">MKLSEISSIFYHKSNSSMDDLDISGIAIDHRKVEPGNIFVCLKGFTVDGHNYADQAINNGAVAVLAEKDLDVHVPLIVVSDTKRALAMVANHFYQYPTRDLRLIGITGTNGKTSVTYLLDDIFKKHKHKTALIGTIQMKIGEETFDVKNTTPESLFLQSNFSHMVNEKVETVFMEVSSHALDLGRVYGCDYDIAIFTNLSQDHLDYHDSMESYLHAKSLLFSQLGNSYHGSKSKFAVVNKDDVHSDFIIKSTAQAVVTFAIDSRADITASNITLDANGSKFTLNTPDGKITIKSKLMGRFSIYNMLASATAAICSGVPLSTIKDALEETTGVNGRFEPVSEGQSYGVIVDYAHTPDSLENVLTTIRSFAKGNVYVVVGCGGDRDKTKRPLMAKIAAKYADMAIFTSDNPRSEDPEEIINDMINGMNQENFKVILNRKDAINHSIEIARENDIVLIAGKGHETYQIIGDEVLSFDDRKEAKHAILKRNPQ</sequence>
<evidence type="ECO:0000256" key="9">
    <source>
        <dbReference type="ARBA" id="ARBA00056782"/>
    </source>
</evidence>
<dbReference type="PANTHER" id="PTHR23135:SF4">
    <property type="entry name" value="UDP-N-ACETYLMURAMOYL-L-ALANYL-D-GLUTAMATE--2,6-DIAMINOPIMELATE LIGASE MURE HOMOLOG, CHLOROPLASTIC"/>
    <property type="match status" value="1"/>
</dbReference>
<keyword evidence="4 15" id="KW-0133">Cell shape</keyword>
<feature type="binding site" evidence="15">
    <location>
        <begin position="108"/>
        <end position="114"/>
    </location>
    <ligand>
        <name>ATP</name>
        <dbReference type="ChEBI" id="CHEBI:30616"/>
    </ligand>
</feature>
<feature type="domain" description="Mur ligase N-terminal catalytic" evidence="17">
    <location>
        <begin position="23"/>
        <end position="94"/>
    </location>
</feature>
<evidence type="ECO:0000259" key="17">
    <source>
        <dbReference type="Pfam" id="PF01225"/>
    </source>
</evidence>
<dbReference type="PANTHER" id="PTHR23135">
    <property type="entry name" value="MUR LIGASE FAMILY MEMBER"/>
    <property type="match status" value="1"/>
</dbReference>
<dbReference type="SUPFAM" id="SSF53244">
    <property type="entry name" value="MurD-like peptide ligases, peptide-binding domain"/>
    <property type="match status" value="1"/>
</dbReference>
<evidence type="ECO:0000256" key="4">
    <source>
        <dbReference type="ARBA" id="ARBA00022960"/>
    </source>
</evidence>
<evidence type="ECO:0000256" key="15">
    <source>
        <dbReference type="HAMAP-Rule" id="MF_00208"/>
    </source>
</evidence>
<dbReference type="InterPro" id="IPR036615">
    <property type="entry name" value="Mur_ligase_C_dom_sf"/>
</dbReference>
<dbReference type="Pfam" id="PF01225">
    <property type="entry name" value="Mur_ligase"/>
    <property type="match status" value="1"/>
</dbReference>
<organism evidence="20 21">
    <name type="scientific">Aquibacillus koreensis</name>
    <dbReference type="NCBI Taxonomy" id="279446"/>
    <lineage>
        <taxon>Bacteria</taxon>
        <taxon>Bacillati</taxon>
        <taxon>Bacillota</taxon>
        <taxon>Bacilli</taxon>
        <taxon>Bacillales</taxon>
        <taxon>Bacillaceae</taxon>
        <taxon>Aquibacillus</taxon>
    </lineage>
</organism>
<dbReference type="FunFam" id="3.90.190.20:FF:000006">
    <property type="entry name" value="UDP-N-acetylmuramoyl-L-alanyl-D-glutamate--2,6-diaminopimelate ligase"/>
    <property type="match status" value="1"/>
</dbReference>
<evidence type="ECO:0000313" key="20">
    <source>
        <dbReference type="EMBL" id="MDC3420585.1"/>
    </source>
</evidence>
<keyword evidence="15" id="KW-0963">Cytoplasm</keyword>
<keyword evidence="15 20" id="KW-0436">Ligase</keyword>
<dbReference type="GO" id="GO:0071555">
    <property type="term" value="P:cell wall organization"/>
    <property type="evidence" value="ECO:0007669"/>
    <property type="project" value="UniProtKB-KW"/>
</dbReference>
<dbReference type="GO" id="GO:0051301">
    <property type="term" value="P:cell division"/>
    <property type="evidence" value="ECO:0007669"/>
    <property type="project" value="UniProtKB-KW"/>
</dbReference>
<feature type="binding site" evidence="15">
    <location>
        <begin position="150"/>
        <end position="151"/>
    </location>
    <ligand>
        <name>UDP-N-acetyl-alpha-D-muramoyl-L-alanyl-D-glutamate</name>
        <dbReference type="ChEBI" id="CHEBI:83900"/>
    </ligand>
</feature>
<dbReference type="GO" id="GO:0008360">
    <property type="term" value="P:regulation of cell shape"/>
    <property type="evidence" value="ECO:0007669"/>
    <property type="project" value="UniProtKB-KW"/>
</dbReference>
<feature type="domain" description="Mur ligase C-terminal" evidence="18">
    <location>
        <begin position="334"/>
        <end position="459"/>
    </location>
</feature>
<keyword evidence="15" id="KW-0460">Magnesium</keyword>
<proteinExistence type="inferred from homology"/>
<feature type="binding site" evidence="15">
    <location>
        <position position="177"/>
    </location>
    <ligand>
        <name>UDP-N-acetyl-alpha-D-muramoyl-L-alanyl-D-glutamate</name>
        <dbReference type="ChEBI" id="CHEBI:83900"/>
    </ligand>
</feature>
<dbReference type="AlphaFoldDB" id="A0A9X3WKY9"/>
<dbReference type="GO" id="GO:0005524">
    <property type="term" value="F:ATP binding"/>
    <property type="evidence" value="ECO:0007669"/>
    <property type="project" value="UniProtKB-UniRule"/>
</dbReference>
<evidence type="ECO:0000256" key="12">
    <source>
        <dbReference type="ARBA" id="ARBA00075482"/>
    </source>
</evidence>
<feature type="modified residue" description="N6-carboxylysine" evidence="15">
    <location>
        <position position="217"/>
    </location>
</feature>
<evidence type="ECO:0000256" key="16">
    <source>
        <dbReference type="RuleBase" id="RU004135"/>
    </source>
</evidence>
<dbReference type="SUPFAM" id="SSF63418">
    <property type="entry name" value="MurE/MurF N-terminal domain"/>
    <property type="match status" value="1"/>
</dbReference>
<comment type="caution">
    <text evidence="20">The sequence shown here is derived from an EMBL/GenBank/DDBJ whole genome shotgun (WGS) entry which is preliminary data.</text>
</comment>
<dbReference type="InterPro" id="IPR005761">
    <property type="entry name" value="UDP-N-AcMur-Glu-dNH2Pim_ligase"/>
</dbReference>
<comment type="pathway">
    <text evidence="1 15 16">Cell wall biogenesis; peptidoglycan biosynthesis.</text>
</comment>
<evidence type="ECO:0000256" key="3">
    <source>
        <dbReference type="ARBA" id="ARBA00022618"/>
    </source>
</evidence>
<dbReference type="Gene3D" id="3.40.1390.10">
    <property type="entry name" value="MurE/MurF, N-terminal domain"/>
    <property type="match status" value="1"/>
</dbReference>
<comment type="PTM">
    <text evidence="15">Carboxylation is probably crucial for Mg(2+) binding and, consequently, for the gamma-phosphate positioning of ATP.</text>
</comment>